<evidence type="ECO:0000256" key="1">
    <source>
        <dbReference type="SAM" id="Phobius"/>
    </source>
</evidence>
<name>E8UBM7_DEIML</name>
<dbReference type="AlphaFoldDB" id="E8UBM7"/>
<evidence type="ECO:0000313" key="3">
    <source>
        <dbReference type="Proteomes" id="UP000008635"/>
    </source>
</evidence>
<feature type="transmembrane region" description="Helical" evidence="1">
    <location>
        <begin position="44"/>
        <end position="65"/>
    </location>
</feature>
<keyword evidence="1" id="KW-0812">Transmembrane</keyword>
<dbReference type="Proteomes" id="UP000008635">
    <property type="component" value="Chromosome"/>
</dbReference>
<keyword evidence="3" id="KW-1185">Reference proteome</keyword>
<reference evidence="3" key="2">
    <citation type="submission" date="2011-01" db="EMBL/GenBank/DDBJ databases">
        <title>The complete genome of Deinococcus maricopensis DSM 21211.</title>
        <authorList>
            <consortium name="US DOE Joint Genome Institute (JGI-PGF)"/>
            <person name="Lucas S."/>
            <person name="Copeland A."/>
            <person name="Lapidus A."/>
            <person name="Goodwin L."/>
            <person name="Pitluck S."/>
            <person name="Kyrpides N."/>
            <person name="Mavromatis K."/>
            <person name="Pagani I."/>
            <person name="Ivanova N."/>
            <person name="Ovchinnikova G."/>
            <person name="Zeytun A."/>
            <person name="Detter J.C."/>
            <person name="Han C."/>
            <person name="Land M."/>
            <person name="Hauser L."/>
            <person name="Markowitz V."/>
            <person name="Cheng J.-F."/>
            <person name="Hugenholtz P."/>
            <person name="Woyke T."/>
            <person name="Wu D."/>
            <person name="Pukall R."/>
            <person name="Gehrich-Schroeter G."/>
            <person name="Brambilla E."/>
            <person name="Klenk H.-P."/>
            <person name="Eisen J.A."/>
        </authorList>
    </citation>
    <scope>NUCLEOTIDE SEQUENCE [LARGE SCALE GENOMIC DNA]</scope>
    <source>
        <strain evidence="3">DSM 21211 / LMG 22137 / NRRL B-23946 / LB-34</strain>
    </source>
</reference>
<keyword evidence="1" id="KW-1133">Transmembrane helix</keyword>
<sequence>MHIAAVFDDREHAEAAVRDLRAHGVTRTHLCLLCRVHHAARTDAALGVALGALLGLIGAMLLGIGPFQGVDTLLAHLGRTVTLAALLGGTLGGLLGAALDRARRAREPRADPDAVLLDIDVRRNANEQALHEALTRHGGRIRVLHPR</sequence>
<accession>E8UBM7</accession>
<dbReference type="KEGG" id="dmr:Deima_2837"/>
<dbReference type="STRING" id="709986.Deima_2837"/>
<feature type="transmembrane region" description="Helical" evidence="1">
    <location>
        <begin position="77"/>
        <end position="99"/>
    </location>
</feature>
<reference evidence="2 3" key="1">
    <citation type="journal article" date="2011" name="Stand. Genomic Sci.">
        <title>Complete genome sequence of Deinococcus maricopensis type strain (LB-34).</title>
        <authorList>
            <person name="Pukall R."/>
            <person name="Zeytun A."/>
            <person name="Lucas S."/>
            <person name="Lapidus A."/>
            <person name="Hammon N."/>
            <person name="Deshpande S."/>
            <person name="Nolan M."/>
            <person name="Cheng J.F."/>
            <person name="Pitluck S."/>
            <person name="Liolios K."/>
            <person name="Pagani I."/>
            <person name="Mikhailova N."/>
            <person name="Ivanova N."/>
            <person name="Mavromatis K."/>
            <person name="Pati A."/>
            <person name="Tapia R."/>
            <person name="Han C."/>
            <person name="Goodwin L."/>
            <person name="Chen A."/>
            <person name="Palaniappan K."/>
            <person name="Land M."/>
            <person name="Hauser L."/>
            <person name="Chang Y.J."/>
            <person name="Jeffries C.D."/>
            <person name="Brambilla E.M."/>
            <person name="Rohde M."/>
            <person name="Goker M."/>
            <person name="Detter J.C."/>
            <person name="Woyke T."/>
            <person name="Bristow J."/>
            <person name="Eisen J.A."/>
            <person name="Markowitz V."/>
            <person name="Hugenholtz P."/>
            <person name="Kyrpides N.C."/>
            <person name="Klenk H.P."/>
        </authorList>
    </citation>
    <scope>NUCLEOTIDE SEQUENCE [LARGE SCALE GENOMIC DNA]</scope>
    <source>
        <strain evidence="3">DSM 21211 / LMG 22137 / NRRL B-23946 / LB-34</strain>
    </source>
</reference>
<keyword evidence="1" id="KW-0472">Membrane</keyword>
<gene>
    <name evidence="2" type="ordered locus">Deima_2837</name>
</gene>
<protein>
    <submittedName>
        <fullName evidence="2">Uncharacterized protein</fullName>
    </submittedName>
</protein>
<dbReference type="HOGENOM" id="CLU_1765018_0_0_0"/>
<evidence type="ECO:0000313" key="2">
    <source>
        <dbReference type="EMBL" id="ADV68466.1"/>
    </source>
</evidence>
<dbReference type="RefSeq" id="WP_013557970.1">
    <property type="nucleotide sequence ID" value="NC_014958.1"/>
</dbReference>
<proteinExistence type="predicted"/>
<organism evidence="2 3">
    <name type="scientific">Deinococcus maricopensis (strain DSM 21211 / LMG 22137 / NRRL B-23946 / LB-34)</name>
    <dbReference type="NCBI Taxonomy" id="709986"/>
    <lineage>
        <taxon>Bacteria</taxon>
        <taxon>Thermotogati</taxon>
        <taxon>Deinococcota</taxon>
        <taxon>Deinococci</taxon>
        <taxon>Deinococcales</taxon>
        <taxon>Deinococcaceae</taxon>
        <taxon>Deinococcus</taxon>
    </lineage>
</organism>
<dbReference type="EMBL" id="CP002454">
    <property type="protein sequence ID" value="ADV68466.1"/>
    <property type="molecule type" value="Genomic_DNA"/>
</dbReference>